<dbReference type="InterPro" id="IPR051044">
    <property type="entry name" value="MAG_DAG_Lipase"/>
</dbReference>
<dbReference type="EMBL" id="CP000934">
    <property type="protein sequence ID" value="ACE82899.1"/>
    <property type="molecule type" value="Genomic_DNA"/>
</dbReference>
<reference evidence="2 3" key="1">
    <citation type="journal article" date="2008" name="J. Bacteriol.">
        <title>Insights into plant cell wall degradation from the genome sequence of the soil bacterium Cellvibrio japonicus.</title>
        <authorList>
            <person name="Deboy R.T."/>
            <person name="Mongodin E.F."/>
            <person name="Fouts D.E."/>
            <person name="Tailford L.E."/>
            <person name="Khouri H."/>
            <person name="Emerson J.B."/>
            <person name="Mohamoud Y."/>
            <person name="Watkins K."/>
            <person name="Henrissat B."/>
            <person name="Gilbert H.J."/>
            <person name="Nelson K.E."/>
        </authorList>
    </citation>
    <scope>NUCLEOTIDE SEQUENCE [LARGE SCALE GENOMIC DNA]</scope>
    <source>
        <strain evidence="2 3">Ueda107</strain>
    </source>
</reference>
<evidence type="ECO:0000313" key="3">
    <source>
        <dbReference type="Proteomes" id="UP000001036"/>
    </source>
</evidence>
<proteinExistence type="predicted"/>
<dbReference type="OrthoDB" id="5614837at2"/>
<organism evidence="2 3">
    <name type="scientific">Cellvibrio japonicus (strain Ueda107)</name>
    <name type="common">Pseudomonas fluorescens subsp. cellulosa</name>
    <dbReference type="NCBI Taxonomy" id="498211"/>
    <lineage>
        <taxon>Bacteria</taxon>
        <taxon>Pseudomonadati</taxon>
        <taxon>Pseudomonadota</taxon>
        <taxon>Gammaproteobacteria</taxon>
        <taxon>Cellvibrionales</taxon>
        <taxon>Cellvibrionaceae</taxon>
        <taxon>Cellvibrio</taxon>
    </lineage>
</organism>
<dbReference type="HOGENOM" id="CLU_026209_6_0_6"/>
<dbReference type="InterPro" id="IPR029058">
    <property type="entry name" value="AB_hydrolase_fold"/>
</dbReference>
<dbReference type="STRING" id="498211.CJA_0230"/>
<dbReference type="GO" id="GO:0016787">
    <property type="term" value="F:hydrolase activity"/>
    <property type="evidence" value="ECO:0007669"/>
    <property type="project" value="UniProtKB-KW"/>
</dbReference>
<dbReference type="Pfam" id="PF12146">
    <property type="entry name" value="Hydrolase_4"/>
    <property type="match status" value="1"/>
</dbReference>
<dbReference type="InterPro" id="IPR022742">
    <property type="entry name" value="Hydrolase_4"/>
</dbReference>
<dbReference type="ESTHER" id="celju-b3pgh5">
    <property type="family name" value="Monoglyceridelipase_lysophospholip"/>
</dbReference>
<evidence type="ECO:0000313" key="2">
    <source>
        <dbReference type="EMBL" id="ACE82899.1"/>
    </source>
</evidence>
<dbReference type="RefSeq" id="WP_012485913.1">
    <property type="nucleotide sequence ID" value="NC_010995.1"/>
</dbReference>
<evidence type="ECO:0000259" key="1">
    <source>
        <dbReference type="Pfam" id="PF12146"/>
    </source>
</evidence>
<feature type="domain" description="Serine aminopeptidase S33" evidence="1">
    <location>
        <begin position="80"/>
        <end position="309"/>
    </location>
</feature>
<dbReference type="eggNOG" id="COG2267">
    <property type="taxonomic scope" value="Bacteria"/>
</dbReference>
<dbReference type="Gene3D" id="3.40.50.1820">
    <property type="entry name" value="alpha/beta hydrolase"/>
    <property type="match status" value="1"/>
</dbReference>
<name>B3PGH5_CELJU</name>
<dbReference type="SUPFAM" id="SSF53474">
    <property type="entry name" value="alpha/beta-Hydrolases"/>
    <property type="match status" value="1"/>
</dbReference>
<keyword evidence="3" id="KW-1185">Reference proteome</keyword>
<dbReference type="PANTHER" id="PTHR11614">
    <property type="entry name" value="PHOSPHOLIPASE-RELATED"/>
    <property type="match status" value="1"/>
</dbReference>
<gene>
    <name evidence="2" type="ordered locus">CJA_0230</name>
</gene>
<dbReference type="KEGG" id="cja:CJA_0230"/>
<dbReference type="Proteomes" id="UP000001036">
    <property type="component" value="Chromosome"/>
</dbReference>
<accession>B3PGH5</accession>
<keyword evidence="2" id="KW-0378">Hydrolase</keyword>
<protein>
    <submittedName>
        <fullName evidence="2">Hydrolase, alpha/beta fold family</fullName>
    </submittedName>
</protein>
<sequence length="326" mass="36820">MFSSAPVTDNPAWLSLLGDLPPLRVEVTADNLNTQDARVQAYLAYYGIHFARNPGLVHGFGGLEIAGYRIATHYWLPAGAKGTLVVVHGYYDHAGIFGHAIRFGLEQQLAVVAFDLPGHGLSSGDRVAIDRFDTYADILAGVLERLQPVLPQPLYALGQSTGGAVLLNHLWRYPRQAAHWHRIALAAPLLLPRGWILGRISYALLRPFCRRLRRSRSRSSHDETFLEFLDQRDPLQDKTLSVQWVGAMKDWNAQFRAFPAKETPLLVVQGTADGTVAWRYNLRQIRRKLPHARVALIEGAGHQLVNERDDYRQQAFMQIHRFFFDN</sequence>
<dbReference type="AlphaFoldDB" id="B3PGH5"/>